<dbReference type="SUPFAM" id="SSF53448">
    <property type="entry name" value="Nucleotide-diphospho-sugar transferases"/>
    <property type="match status" value="1"/>
</dbReference>
<dbReference type="InterPro" id="IPR029044">
    <property type="entry name" value="Nucleotide-diphossugar_trans"/>
</dbReference>
<evidence type="ECO:0000259" key="1">
    <source>
        <dbReference type="Pfam" id="PF00535"/>
    </source>
</evidence>
<dbReference type="EMBL" id="UOYP01000592">
    <property type="protein sequence ID" value="VAY89370.1"/>
    <property type="molecule type" value="Genomic_DNA"/>
</dbReference>
<name>A0A3P3ZRB8_9ZZZZ</name>
<protein>
    <submittedName>
        <fullName evidence="2">Uncharacterized glycosyltransferase HI_0653</fullName>
        <ecNumber evidence="2">2.4.-.-</ecNumber>
    </submittedName>
</protein>
<dbReference type="GO" id="GO:0016757">
    <property type="term" value="F:glycosyltransferase activity"/>
    <property type="evidence" value="ECO:0007669"/>
    <property type="project" value="UniProtKB-KW"/>
</dbReference>
<dbReference type="Pfam" id="PF00535">
    <property type="entry name" value="Glycos_transf_2"/>
    <property type="match status" value="1"/>
</dbReference>
<dbReference type="PANTHER" id="PTHR43630">
    <property type="entry name" value="POLY-BETA-1,6-N-ACETYL-D-GLUCOSAMINE SYNTHASE"/>
    <property type="match status" value="1"/>
</dbReference>
<dbReference type="AlphaFoldDB" id="A0A3P3ZRB8"/>
<sequence>MSLSVIIIAKNEEAALGACLDSVLWAEECIVLDGGSQDGTVELARQRGARVEIAADWPGFGPQKNRALALACGDWVLSLDADEQVSPALKAEILAVMANPEALDLYRMPRSSRYCGRALRHGGWWPDYVVRLFRRGKAHFSEDWVHERLVGTEEGSIGTLNNPLEHDTYVDLEEALDKANHYSTLGARQAYAKGRRATLGKALRHGCWAFFRTFILRRSFLDGGQGFLLAVSNAYATFYRYAKLWCLDQPECRSFPVDH</sequence>
<organism evidence="2">
    <name type="scientific">mine drainage metagenome</name>
    <dbReference type="NCBI Taxonomy" id="410659"/>
    <lineage>
        <taxon>unclassified sequences</taxon>
        <taxon>metagenomes</taxon>
        <taxon>ecological metagenomes</taxon>
    </lineage>
</organism>
<proteinExistence type="predicted"/>
<dbReference type="CDD" id="cd02511">
    <property type="entry name" value="Beta4Glucosyltransferase"/>
    <property type="match status" value="1"/>
</dbReference>
<keyword evidence="2" id="KW-0808">Transferase</keyword>
<reference evidence="2" key="1">
    <citation type="submission" date="2018-10" db="EMBL/GenBank/DDBJ databases">
        <authorList>
            <person name="Plewniak F."/>
        </authorList>
    </citation>
    <scope>NUCLEOTIDE SEQUENCE</scope>
</reference>
<feature type="domain" description="Glycosyltransferase 2-like" evidence="1">
    <location>
        <begin position="4"/>
        <end position="104"/>
    </location>
</feature>
<dbReference type="PANTHER" id="PTHR43630:SF2">
    <property type="entry name" value="GLYCOSYLTRANSFERASE"/>
    <property type="match status" value="1"/>
</dbReference>
<dbReference type="InterPro" id="IPR001173">
    <property type="entry name" value="Glyco_trans_2-like"/>
</dbReference>
<dbReference type="Gene3D" id="3.90.550.10">
    <property type="entry name" value="Spore Coat Polysaccharide Biosynthesis Protein SpsA, Chain A"/>
    <property type="match status" value="1"/>
</dbReference>
<gene>
    <name evidence="2" type="ORF">CARN8_6310003</name>
</gene>
<evidence type="ECO:0000313" key="2">
    <source>
        <dbReference type="EMBL" id="VAY89370.1"/>
    </source>
</evidence>
<keyword evidence="2" id="KW-0328">Glycosyltransferase</keyword>
<dbReference type="EC" id="2.4.-.-" evidence="2"/>
<accession>A0A3P3ZRB8</accession>